<feature type="domain" description="Transposable element P transposase-like GTP-binding insertion" evidence="2">
    <location>
        <begin position="107"/>
        <end position="172"/>
    </location>
</feature>
<accession>A0A1X7VJ84</accession>
<evidence type="ECO:0000259" key="2">
    <source>
        <dbReference type="Pfam" id="PF21788"/>
    </source>
</evidence>
<dbReference type="AlphaFoldDB" id="A0A1X7VJ84"/>
<keyword evidence="1" id="KW-0472">Membrane</keyword>
<name>A0A1X7VJ84_AMPQE</name>
<dbReference type="Pfam" id="PF21788">
    <property type="entry name" value="TNP-like_GBD"/>
    <property type="match status" value="1"/>
</dbReference>
<proteinExistence type="predicted"/>
<dbReference type="InterPro" id="IPR048366">
    <property type="entry name" value="TNP-like_GBD"/>
</dbReference>
<protein>
    <recommendedName>
        <fullName evidence="2">Transposable element P transposase-like GTP-binding insertion domain-containing protein</fullName>
    </recommendedName>
</protein>
<evidence type="ECO:0000256" key="1">
    <source>
        <dbReference type="SAM" id="Phobius"/>
    </source>
</evidence>
<keyword evidence="1" id="KW-1133">Transmembrane helix</keyword>
<dbReference type="InParanoid" id="A0A1X7VJ84"/>
<organism evidence="3">
    <name type="scientific">Amphimedon queenslandica</name>
    <name type="common">Sponge</name>
    <dbReference type="NCBI Taxonomy" id="400682"/>
    <lineage>
        <taxon>Eukaryota</taxon>
        <taxon>Metazoa</taxon>
        <taxon>Porifera</taxon>
        <taxon>Demospongiae</taxon>
        <taxon>Heteroscleromorpha</taxon>
        <taxon>Haplosclerida</taxon>
        <taxon>Niphatidae</taxon>
        <taxon>Amphimedon</taxon>
    </lineage>
</organism>
<dbReference type="EnsemblMetazoa" id="Aqu2.1.40097_001">
    <property type="protein sequence ID" value="Aqu2.1.40097_001"/>
    <property type="gene ID" value="Aqu2.1.40097"/>
</dbReference>
<keyword evidence="1" id="KW-0812">Transmembrane</keyword>
<evidence type="ECO:0000313" key="3">
    <source>
        <dbReference type="EnsemblMetazoa" id="Aqu2.1.40097_001"/>
    </source>
</evidence>
<reference evidence="3" key="1">
    <citation type="submission" date="2017-05" db="UniProtKB">
        <authorList>
            <consortium name="EnsemblMetazoa"/>
        </authorList>
    </citation>
    <scope>IDENTIFICATION</scope>
</reference>
<sequence>MRLNDQRSMRWNPLMIRWCHDVRHYPSSGYDMLRESGVIRLPSQRTLRDYTYFAKATAWFSEEVDQQLMDAARLQSCTEREKCIAIVMDEMHLNQGVVYDKHSDPGLALIPKLKYEHIVLTSFLKMRVDLAAQVLSSSAAKGLEMLKKEEMSETKFVDIFDKWFDCLNVSCFSKGRLTRNPFKSPYRSDNDFRLKVDIVIVVFSNYVNYCIICMLFIYTCLYSVLLKVERNIPPMFGWMAN</sequence>
<feature type="transmembrane region" description="Helical" evidence="1">
    <location>
        <begin position="198"/>
        <end position="225"/>
    </location>
</feature>